<dbReference type="OrthoDB" id="3199600at2"/>
<dbReference type="GO" id="GO:0016301">
    <property type="term" value="F:kinase activity"/>
    <property type="evidence" value="ECO:0007669"/>
    <property type="project" value="UniProtKB-KW"/>
</dbReference>
<gene>
    <name evidence="1" type="ORF">B0I08_101365</name>
</gene>
<sequence>MLGPTDTLPRAPRRILIAGVSGAGKSTLAIQLASRLGIPYTDIDALYHGPNWTRREEFYADVDAMIGGPAWVTEWQYRSVRPRLAARADILVWLDFPIRVWMPRLVRRRVQRRRGAEVLWAGNVEAPLWHLLTGRDHVLAWTVRTHRDYRTLILELENAAPRLQVVRLRTPREVELWLRRLPAQAAD</sequence>
<evidence type="ECO:0000313" key="2">
    <source>
        <dbReference type="Proteomes" id="UP000237983"/>
    </source>
</evidence>
<dbReference type="RefSeq" id="WP_106209220.1">
    <property type="nucleotide sequence ID" value="NZ_PVTL01000001.1"/>
</dbReference>
<evidence type="ECO:0000313" key="1">
    <source>
        <dbReference type="EMBL" id="PRY70237.1"/>
    </source>
</evidence>
<proteinExistence type="predicted"/>
<dbReference type="EMBL" id="PVTL01000001">
    <property type="protein sequence ID" value="PRY70237.1"/>
    <property type="molecule type" value="Genomic_DNA"/>
</dbReference>
<accession>A0A2T0VJ58</accession>
<dbReference type="InterPro" id="IPR052922">
    <property type="entry name" value="Cytidylate_Kinase-2"/>
</dbReference>
<dbReference type="SUPFAM" id="SSF52540">
    <property type="entry name" value="P-loop containing nucleoside triphosphate hydrolases"/>
    <property type="match status" value="1"/>
</dbReference>
<name>A0A2T0VJ58_9MICO</name>
<dbReference type="InterPro" id="IPR027417">
    <property type="entry name" value="P-loop_NTPase"/>
</dbReference>
<dbReference type="PANTHER" id="PTHR37816:SF1">
    <property type="entry name" value="TOXIN"/>
    <property type="match status" value="1"/>
</dbReference>
<keyword evidence="2" id="KW-1185">Reference proteome</keyword>
<keyword evidence="1" id="KW-0418">Kinase</keyword>
<keyword evidence="1" id="KW-0808">Transferase</keyword>
<dbReference type="AlphaFoldDB" id="A0A2T0VJ58"/>
<protein>
    <submittedName>
        <fullName evidence="1">Adenylate kinase family enzyme</fullName>
    </submittedName>
</protein>
<comment type="caution">
    <text evidence="1">The sequence shown here is derived from an EMBL/GenBank/DDBJ whole genome shotgun (WGS) entry which is preliminary data.</text>
</comment>
<reference evidence="1 2" key="1">
    <citation type="submission" date="2018-03" db="EMBL/GenBank/DDBJ databases">
        <title>Genomic Encyclopedia of Type Strains, Phase III (KMG-III): the genomes of soil and plant-associated and newly described type strains.</title>
        <authorList>
            <person name="Whitman W."/>
        </authorList>
    </citation>
    <scope>NUCLEOTIDE SEQUENCE [LARGE SCALE GENOMIC DNA]</scope>
    <source>
        <strain evidence="1 2">CGMCC 1.12484</strain>
    </source>
</reference>
<dbReference type="Gene3D" id="3.40.50.300">
    <property type="entry name" value="P-loop containing nucleotide triphosphate hydrolases"/>
    <property type="match status" value="1"/>
</dbReference>
<dbReference type="Proteomes" id="UP000237983">
    <property type="component" value="Unassembled WGS sequence"/>
</dbReference>
<dbReference type="PANTHER" id="PTHR37816">
    <property type="entry name" value="YALI0E33011P"/>
    <property type="match status" value="1"/>
</dbReference>
<organism evidence="1 2">
    <name type="scientific">Glaciihabitans tibetensis</name>
    <dbReference type="NCBI Taxonomy" id="1266600"/>
    <lineage>
        <taxon>Bacteria</taxon>
        <taxon>Bacillati</taxon>
        <taxon>Actinomycetota</taxon>
        <taxon>Actinomycetes</taxon>
        <taxon>Micrococcales</taxon>
        <taxon>Microbacteriaceae</taxon>
        <taxon>Glaciihabitans</taxon>
    </lineage>
</organism>